<organism evidence="3 4">
    <name type="scientific">Chara braunii</name>
    <name type="common">Braun's stonewort</name>
    <dbReference type="NCBI Taxonomy" id="69332"/>
    <lineage>
        <taxon>Eukaryota</taxon>
        <taxon>Viridiplantae</taxon>
        <taxon>Streptophyta</taxon>
        <taxon>Charophyceae</taxon>
        <taxon>Charales</taxon>
        <taxon>Characeae</taxon>
        <taxon>Chara</taxon>
    </lineage>
</organism>
<protein>
    <submittedName>
        <fullName evidence="3">Uncharacterized protein</fullName>
    </submittedName>
</protein>
<dbReference type="Gramene" id="GBG69052">
    <property type="protein sequence ID" value="GBG69052"/>
    <property type="gene ID" value="CBR_g3750"/>
</dbReference>
<dbReference type="Proteomes" id="UP000265515">
    <property type="component" value="Unassembled WGS sequence"/>
</dbReference>
<feature type="compositionally biased region" description="Basic and acidic residues" evidence="2">
    <location>
        <begin position="170"/>
        <end position="210"/>
    </location>
</feature>
<evidence type="ECO:0000313" key="4">
    <source>
        <dbReference type="Proteomes" id="UP000265515"/>
    </source>
</evidence>
<dbReference type="EMBL" id="BFEA01000109">
    <property type="protein sequence ID" value="GBG69052.1"/>
    <property type="molecule type" value="Genomic_DNA"/>
</dbReference>
<proteinExistence type="predicted"/>
<comment type="caution">
    <text evidence="3">The sequence shown here is derived from an EMBL/GenBank/DDBJ whole genome shotgun (WGS) entry which is preliminary data.</text>
</comment>
<reference evidence="3 4" key="1">
    <citation type="journal article" date="2018" name="Cell">
        <title>The Chara Genome: Secondary Complexity and Implications for Plant Terrestrialization.</title>
        <authorList>
            <person name="Nishiyama T."/>
            <person name="Sakayama H."/>
            <person name="Vries J.D."/>
            <person name="Buschmann H."/>
            <person name="Saint-Marcoux D."/>
            <person name="Ullrich K.K."/>
            <person name="Haas F.B."/>
            <person name="Vanderstraeten L."/>
            <person name="Becker D."/>
            <person name="Lang D."/>
            <person name="Vosolsobe S."/>
            <person name="Rombauts S."/>
            <person name="Wilhelmsson P.K.I."/>
            <person name="Janitza P."/>
            <person name="Kern R."/>
            <person name="Heyl A."/>
            <person name="Rumpler F."/>
            <person name="Villalobos L.I.A.C."/>
            <person name="Clay J.M."/>
            <person name="Skokan R."/>
            <person name="Toyoda A."/>
            <person name="Suzuki Y."/>
            <person name="Kagoshima H."/>
            <person name="Schijlen E."/>
            <person name="Tajeshwar N."/>
            <person name="Catarino B."/>
            <person name="Hetherington A.J."/>
            <person name="Saltykova A."/>
            <person name="Bonnot C."/>
            <person name="Breuninger H."/>
            <person name="Symeonidi A."/>
            <person name="Radhakrishnan G.V."/>
            <person name="Van Nieuwerburgh F."/>
            <person name="Deforce D."/>
            <person name="Chang C."/>
            <person name="Karol K.G."/>
            <person name="Hedrich R."/>
            <person name="Ulvskov P."/>
            <person name="Glockner G."/>
            <person name="Delwiche C.F."/>
            <person name="Petrasek J."/>
            <person name="Van de Peer Y."/>
            <person name="Friml J."/>
            <person name="Beilby M."/>
            <person name="Dolan L."/>
            <person name="Kohara Y."/>
            <person name="Sugano S."/>
            <person name="Fujiyama A."/>
            <person name="Delaux P.-M."/>
            <person name="Quint M."/>
            <person name="TheiBen G."/>
            <person name="Hagemann M."/>
            <person name="Harholt J."/>
            <person name="Dunand C."/>
            <person name="Zachgo S."/>
            <person name="Langdale J."/>
            <person name="Maumus F."/>
            <person name="Straeten D.V.D."/>
            <person name="Gould S.B."/>
            <person name="Rensing S.A."/>
        </authorList>
    </citation>
    <scope>NUCLEOTIDE SEQUENCE [LARGE SCALE GENOMIC DNA]</scope>
    <source>
        <strain evidence="3 4">S276</strain>
    </source>
</reference>
<keyword evidence="4" id="KW-1185">Reference proteome</keyword>
<name>A0A388KG68_CHABU</name>
<gene>
    <name evidence="3" type="ORF">CBR_g3750</name>
</gene>
<feature type="compositionally biased region" description="Basic and acidic residues" evidence="2">
    <location>
        <begin position="7"/>
        <end position="24"/>
    </location>
</feature>
<dbReference type="AlphaFoldDB" id="A0A388KG68"/>
<evidence type="ECO:0000256" key="1">
    <source>
        <dbReference type="SAM" id="Coils"/>
    </source>
</evidence>
<feature type="coiled-coil region" evidence="1">
    <location>
        <begin position="117"/>
        <end position="144"/>
    </location>
</feature>
<keyword evidence="1" id="KW-0175">Coiled coil</keyword>
<feature type="compositionally biased region" description="Basic and acidic residues" evidence="2">
    <location>
        <begin position="49"/>
        <end position="74"/>
    </location>
</feature>
<evidence type="ECO:0000313" key="3">
    <source>
        <dbReference type="EMBL" id="GBG69052.1"/>
    </source>
</evidence>
<accession>A0A388KG68</accession>
<feature type="region of interest" description="Disordered" evidence="2">
    <location>
        <begin position="1"/>
        <end position="96"/>
    </location>
</feature>
<feature type="compositionally biased region" description="Pro residues" evidence="2">
    <location>
        <begin position="327"/>
        <end position="343"/>
    </location>
</feature>
<sequence length="416" mass="44919">MNGSCARSDEESRAPKRARSEDAVKSPQSICGSGGGGAAASAWVGTDRALPRREPTDRVQVRREPTDRGEKGGVEAEAELSAHANGGEEEVDDSGLPRVAEVREMAKKLKSERISRVKELVSQIESLEFQLSIAREKLKEADTLWQQVEATGGDNRAISPETMLLLKRQLENRWTEDGSGGKDKDVRRDSMREREKGVGAKDVRMDERVRQGGGGAANDVRPREEQHGGSGRAAAMTGRPQTEPMPRVSTAPRERREDSGPSSRPSTGGNMGRSSEGMPRSSSAAPAAVGPKPTPVPPQQPSSARVVSAAVQQNAAIARGSPHSSQPSPPPPKRPRIDPPPMDGPYAIRHPSETVLIPQVNLSKEPTPLSGLRPPKIFPCGHKRKMRTLVFNPADPEQMLTRAVECSRAERSTSHE</sequence>
<feature type="region of interest" description="Disordered" evidence="2">
    <location>
        <begin position="170"/>
        <end position="350"/>
    </location>
</feature>
<evidence type="ECO:0000256" key="2">
    <source>
        <dbReference type="SAM" id="MobiDB-lite"/>
    </source>
</evidence>